<accession>A0A9P7N449</accession>
<dbReference type="PANTHER" id="PTHR33112:SF1">
    <property type="entry name" value="HETEROKARYON INCOMPATIBILITY DOMAIN-CONTAINING PROTEIN"/>
    <property type="match status" value="1"/>
</dbReference>
<organism evidence="3 4">
    <name type="scientific">Claviceps pusilla</name>
    <dbReference type="NCBI Taxonomy" id="123648"/>
    <lineage>
        <taxon>Eukaryota</taxon>
        <taxon>Fungi</taxon>
        <taxon>Dikarya</taxon>
        <taxon>Ascomycota</taxon>
        <taxon>Pezizomycotina</taxon>
        <taxon>Sordariomycetes</taxon>
        <taxon>Hypocreomycetidae</taxon>
        <taxon>Hypocreales</taxon>
        <taxon>Clavicipitaceae</taxon>
        <taxon>Claviceps</taxon>
    </lineage>
</organism>
<name>A0A9P7N449_9HYPO</name>
<comment type="caution">
    <text evidence="3">The sequence shown here is derived from an EMBL/GenBank/DDBJ whole genome shotgun (WGS) entry which is preliminary data.</text>
</comment>
<feature type="region of interest" description="Disordered" evidence="1">
    <location>
        <begin position="621"/>
        <end position="666"/>
    </location>
</feature>
<reference evidence="3" key="1">
    <citation type="journal article" date="2020" name="bioRxiv">
        <title>Whole genome comparisons of ergot fungi reveals the divergence and evolution of species within the genus Claviceps are the result of varying mechanisms driving genome evolution and host range expansion.</title>
        <authorList>
            <person name="Wyka S.A."/>
            <person name="Mondo S.J."/>
            <person name="Liu M."/>
            <person name="Dettman J."/>
            <person name="Nalam V."/>
            <person name="Broders K.D."/>
        </authorList>
    </citation>
    <scope>NUCLEOTIDE SEQUENCE</scope>
    <source>
        <strain evidence="3">CCC 602</strain>
    </source>
</reference>
<dbReference type="Pfam" id="PF06985">
    <property type="entry name" value="HET"/>
    <property type="match status" value="1"/>
</dbReference>
<evidence type="ECO:0000313" key="4">
    <source>
        <dbReference type="Proteomes" id="UP000748025"/>
    </source>
</evidence>
<protein>
    <recommendedName>
        <fullName evidence="2">Rhodanese domain-containing protein</fullName>
    </recommendedName>
</protein>
<sequence>MADSLGSVSPGAIGVPTLQRRRSKNPLKNMMQHLTVESASAREDNDDTSPRHGSIIRRLSWRKSRSPSAHSEASAAASASASAPTSAPASATIRNIDANLCVPCSSLAADIETTLDEIDDAFAKILNPAAEDVFDGKEHFVSRLRGLEENKWATKCPLCKLFWETHVPGQGEGDYSLSAFSSRDTNYLIDSTKMFDMNHPARLRARGLAPGFFGVVPKKQGDGAKSWDVDPYWFRERGMIYRTLPHVSTSEPLTVRGRTRSSEQRGPEPPALLTDSSWLQKGIWGREIGQTADLSIASNWLQFCERHHPGRCGRRPASHAPLPGFKLIDCSQSPPKVVERPITEDYVTLSYVAGGGVMRNPWPKVVQDAIAVTRQLNFRYLWMDKLCVDPDKVAERRAHIERMDEIFEGAILTIIAAHGNSAMDGLPGIGSTTRPKQPAYRFADGNVTLVSSLRDPRLDIQSSTWYTRGWTYQEGLLARRRLIFTERQMYWECDGMSCPETLLLPLATYYDRDQEKMCDFVRPGLFNGVSYLDGSWEAWKKLPQAMEEPSTLSIFRESDKHITQYTKRNLSFDEDSLSAFEGITRRLEKTIGRGKLGSIVGIPLWCPASPSAAAAAGASVSSSSSLSSPSSPSPSRSLSPSPLPSSSSSPSPSPSPSLSPSSAADARQRPARTKLLFALTTSFWHHSGTTQPRRRGHLPSWTWAGWQGEVELHSSVVVVEQDGTMREKKMLNHHYVSATQLTRNDLSSMNWAYSPDLAVLSAATGKVVYDFSAGSGPVSFSAGRYLLRVSNPFVLDKVKARVHNSGWVFNDLYVDVRLSRGRGTDVGGGGNGPSPIREYLEQHARGERMTVLWFLEEATILLLVLERTPTGTWERVGRARMSFGQDAKDVMRRFGSLEVMINALPLRRLGEDVLIE</sequence>
<evidence type="ECO:0000313" key="3">
    <source>
        <dbReference type="EMBL" id="KAG5989623.1"/>
    </source>
</evidence>
<gene>
    <name evidence="3" type="ORF">E4U43_004465</name>
</gene>
<dbReference type="OrthoDB" id="5428863at2759"/>
<feature type="region of interest" description="Disordered" evidence="1">
    <location>
        <begin position="252"/>
        <end position="274"/>
    </location>
</feature>
<evidence type="ECO:0000259" key="2">
    <source>
        <dbReference type="PROSITE" id="PS50206"/>
    </source>
</evidence>
<dbReference type="AlphaFoldDB" id="A0A9P7N449"/>
<dbReference type="PROSITE" id="PS50206">
    <property type="entry name" value="RHODANESE_3"/>
    <property type="match status" value="1"/>
</dbReference>
<proteinExistence type="predicted"/>
<dbReference type="Proteomes" id="UP000748025">
    <property type="component" value="Unassembled WGS sequence"/>
</dbReference>
<keyword evidence="4" id="KW-1185">Reference proteome</keyword>
<dbReference type="EMBL" id="SRPW01002903">
    <property type="protein sequence ID" value="KAG5989623.1"/>
    <property type="molecule type" value="Genomic_DNA"/>
</dbReference>
<evidence type="ECO:0000256" key="1">
    <source>
        <dbReference type="SAM" id="MobiDB-lite"/>
    </source>
</evidence>
<feature type="compositionally biased region" description="Low complexity" evidence="1">
    <location>
        <begin position="66"/>
        <end position="84"/>
    </location>
</feature>
<dbReference type="InterPro" id="IPR010730">
    <property type="entry name" value="HET"/>
</dbReference>
<dbReference type="PANTHER" id="PTHR33112">
    <property type="entry name" value="DOMAIN PROTEIN, PUTATIVE-RELATED"/>
    <property type="match status" value="1"/>
</dbReference>
<feature type="region of interest" description="Disordered" evidence="1">
    <location>
        <begin position="1"/>
        <end position="84"/>
    </location>
</feature>
<feature type="compositionally biased region" description="Low complexity" evidence="1">
    <location>
        <begin position="621"/>
        <end position="650"/>
    </location>
</feature>
<feature type="domain" description="Rhodanese" evidence="2">
    <location>
        <begin position="526"/>
        <end position="548"/>
    </location>
</feature>
<dbReference type="InterPro" id="IPR001763">
    <property type="entry name" value="Rhodanese-like_dom"/>
</dbReference>